<comment type="catalytic activity">
    <reaction evidence="3">
        <text>2 GTP = 3',3'-c-di-GMP + 2 diphosphate</text>
        <dbReference type="Rhea" id="RHEA:24898"/>
        <dbReference type="ChEBI" id="CHEBI:33019"/>
        <dbReference type="ChEBI" id="CHEBI:37565"/>
        <dbReference type="ChEBI" id="CHEBI:58805"/>
        <dbReference type="EC" id="2.7.7.65"/>
    </reaction>
</comment>
<dbReference type="InterPro" id="IPR050469">
    <property type="entry name" value="Diguanylate_Cyclase"/>
</dbReference>
<name>A0A099KYE1_COLPS</name>
<dbReference type="InterPro" id="IPR000160">
    <property type="entry name" value="GGDEF_dom"/>
</dbReference>
<feature type="domain" description="GGDEF" evidence="6">
    <location>
        <begin position="583"/>
        <end position="719"/>
    </location>
</feature>
<dbReference type="PROSITE" id="PS50887">
    <property type="entry name" value="GGDEF"/>
    <property type="match status" value="1"/>
</dbReference>
<proteinExistence type="predicted"/>
<accession>A0A099KYE1</accession>
<keyword evidence="5" id="KW-0812">Transmembrane</keyword>
<dbReference type="Pfam" id="PF00990">
    <property type="entry name" value="GGDEF"/>
    <property type="match status" value="1"/>
</dbReference>
<feature type="transmembrane region" description="Helical" evidence="5">
    <location>
        <begin position="133"/>
        <end position="159"/>
    </location>
</feature>
<dbReference type="Gene3D" id="3.30.70.270">
    <property type="match status" value="1"/>
</dbReference>
<keyword evidence="4" id="KW-0175">Coiled coil</keyword>
<dbReference type="PANTHER" id="PTHR45138:SF9">
    <property type="entry name" value="DIGUANYLATE CYCLASE DGCM-RELATED"/>
    <property type="match status" value="1"/>
</dbReference>
<keyword evidence="5" id="KW-0472">Membrane</keyword>
<dbReference type="GO" id="GO:0005886">
    <property type="term" value="C:plasma membrane"/>
    <property type="evidence" value="ECO:0007669"/>
    <property type="project" value="TreeGrafter"/>
</dbReference>
<feature type="transmembrane region" description="Helical" evidence="5">
    <location>
        <begin position="453"/>
        <end position="472"/>
    </location>
</feature>
<dbReference type="GO" id="GO:1902201">
    <property type="term" value="P:negative regulation of bacterial-type flagellum-dependent cell motility"/>
    <property type="evidence" value="ECO:0007669"/>
    <property type="project" value="TreeGrafter"/>
</dbReference>
<dbReference type="FunFam" id="3.30.70.270:FF:000001">
    <property type="entry name" value="Diguanylate cyclase domain protein"/>
    <property type="match status" value="1"/>
</dbReference>
<protein>
    <recommendedName>
        <fullName evidence="2">diguanylate cyclase</fullName>
        <ecNumber evidence="2">2.7.7.65</ecNumber>
    </recommendedName>
</protein>
<evidence type="ECO:0000256" key="2">
    <source>
        <dbReference type="ARBA" id="ARBA00012528"/>
    </source>
</evidence>
<evidence type="ECO:0000256" key="4">
    <source>
        <dbReference type="SAM" id="Coils"/>
    </source>
</evidence>
<organism evidence="7 8">
    <name type="scientific">Colwellia psychrerythraea</name>
    <name type="common">Vibrio psychroerythus</name>
    <dbReference type="NCBI Taxonomy" id="28229"/>
    <lineage>
        <taxon>Bacteria</taxon>
        <taxon>Pseudomonadati</taxon>
        <taxon>Pseudomonadota</taxon>
        <taxon>Gammaproteobacteria</taxon>
        <taxon>Alteromonadales</taxon>
        <taxon>Colwelliaceae</taxon>
        <taxon>Colwellia</taxon>
    </lineage>
</organism>
<dbReference type="PATRIC" id="fig|28229.4.peg.853"/>
<evidence type="ECO:0000259" key="6">
    <source>
        <dbReference type="PROSITE" id="PS50887"/>
    </source>
</evidence>
<dbReference type="Gene3D" id="3.30.450.20">
    <property type="entry name" value="PAS domain"/>
    <property type="match status" value="1"/>
</dbReference>
<evidence type="ECO:0000313" key="7">
    <source>
        <dbReference type="EMBL" id="KGJ94648.1"/>
    </source>
</evidence>
<evidence type="ECO:0000256" key="3">
    <source>
        <dbReference type="ARBA" id="ARBA00034247"/>
    </source>
</evidence>
<dbReference type="EC" id="2.7.7.65" evidence="2"/>
<dbReference type="CDD" id="cd12914">
    <property type="entry name" value="PDC1_DGC_like"/>
    <property type="match status" value="1"/>
</dbReference>
<dbReference type="CDD" id="cd01949">
    <property type="entry name" value="GGDEF"/>
    <property type="match status" value="1"/>
</dbReference>
<feature type="transmembrane region" description="Helical" evidence="5">
    <location>
        <begin position="56"/>
        <end position="75"/>
    </location>
</feature>
<dbReference type="AlphaFoldDB" id="A0A099KYE1"/>
<comment type="cofactor">
    <cofactor evidence="1">
        <name>Mg(2+)</name>
        <dbReference type="ChEBI" id="CHEBI:18420"/>
    </cofactor>
</comment>
<dbReference type="Proteomes" id="UP000029843">
    <property type="component" value="Unassembled WGS sequence"/>
</dbReference>
<gene>
    <name evidence="7" type="ORF">ND2E_1837</name>
</gene>
<evidence type="ECO:0000256" key="1">
    <source>
        <dbReference type="ARBA" id="ARBA00001946"/>
    </source>
</evidence>
<sequence>MPYISAKTNLFQNYNQYFLALFFGAIGALVNLYPIELAYSIALILGNTAYILAASFLRPSLTLLCALISVIPLYFYWGHPYGFLTFGLEAWFISMLRARGWYVLTADLLYWLLIGMPLTTVLIWVNMEPTQTFMLFSVLKQAINAMLYTSLACILLFTFNDYFQSIKSNQPPLVKSLPKWLLYSFWSISSFFVICVSLGLSTSLGDFQKTQLEKELEINNNYISHIGNSYLNEHKQAIESIAFQLSSITEAAERQKALSKFHHLYPGFLTMLTASKQGDIELASPNSIMEKLAIKQLSVVDRPYFIHAMQEQKLFVSSVFLGRGFGNDPIVAISAPIYANNETQTPSGIVEGSLNLGKFGLYDKIGFDDKQIKTIVTDQNNRIIYASGSLGLEILSGLTYQNHASKSSPYLISLKLKGNEGAMFIHKKTQLMNNWKIHSLIEHEFSLKMTENMYLVMSLTLFITLLTASFFAKRFAIHLSRPLAFVMGELSKGKKTIAFRDIPYETPTEIQKLYQELKLNRLALIKNQKELQDQVLERTKELNQANRKLTEQANTDTLTKLYNRRYFEENFKVMQSIFSRNNSSVMYAIVDLDFFKKINDTHGHLFGDYCLVTVASMLKTFFNRDSDLVARFGGEEFVVVSQCDNVEILRSRMNKFLQKVADHQFQYEGKGPVSLTISVGIAVGKASYSDLGEDWFSLADECLYEAKGNGRNQIKITVIESALNISASV</sequence>
<dbReference type="RefSeq" id="WP_033092574.1">
    <property type="nucleotide sequence ID" value="NZ_JQED01000005.1"/>
</dbReference>
<dbReference type="InterPro" id="IPR043128">
    <property type="entry name" value="Rev_trsase/Diguanyl_cyclase"/>
</dbReference>
<keyword evidence="5" id="KW-1133">Transmembrane helix</keyword>
<dbReference type="NCBIfam" id="TIGR00254">
    <property type="entry name" value="GGDEF"/>
    <property type="match status" value="1"/>
</dbReference>
<dbReference type="GO" id="GO:0043709">
    <property type="term" value="P:cell adhesion involved in single-species biofilm formation"/>
    <property type="evidence" value="ECO:0007669"/>
    <property type="project" value="TreeGrafter"/>
</dbReference>
<dbReference type="OrthoDB" id="9803824at2"/>
<feature type="transmembrane region" description="Helical" evidence="5">
    <location>
        <begin position="180"/>
        <end position="200"/>
    </location>
</feature>
<feature type="transmembrane region" description="Helical" evidence="5">
    <location>
        <begin position="17"/>
        <end position="44"/>
    </location>
</feature>
<dbReference type="InterPro" id="IPR029787">
    <property type="entry name" value="Nucleotide_cyclase"/>
</dbReference>
<dbReference type="PANTHER" id="PTHR45138">
    <property type="entry name" value="REGULATORY COMPONENTS OF SENSORY TRANSDUCTION SYSTEM"/>
    <property type="match status" value="1"/>
</dbReference>
<dbReference type="SMART" id="SM00267">
    <property type="entry name" value="GGDEF"/>
    <property type="match status" value="1"/>
</dbReference>
<evidence type="ECO:0000313" key="8">
    <source>
        <dbReference type="Proteomes" id="UP000029843"/>
    </source>
</evidence>
<dbReference type="SUPFAM" id="SSF55073">
    <property type="entry name" value="Nucleotide cyclase"/>
    <property type="match status" value="1"/>
</dbReference>
<feature type="transmembrane region" description="Helical" evidence="5">
    <location>
        <begin position="108"/>
        <end position="127"/>
    </location>
</feature>
<reference evidence="7 8" key="1">
    <citation type="submission" date="2014-08" db="EMBL/GenBank/DDBJ databases">
        <title>Genomic and Phenotypic Diversity of Colwellia psychrerythraea strains from Disparate Marine Basins.</title>
        <authorList>
            <person name="Techtmann S.M."/>
            <person name="Stelling S.C."/>
            <person name="Utturkar S.M."/>
            <person name="Alshibli N."/>
            <person name="Harris A."/>
            <person name="Brown S.D."/>
            <person name="Hazen T.C."/>
        </authorList>
    </citation>
    <scope>NUCLEOTIDE SEQUENCE [LARGE SCALE GENOMIC DNA]</scope>
    <source>
        <strain evidence="7 8">ND2E</strain>
    </source>
</reference>
<comment type="caution">
    <text evidence="7">The sequence shown here is derived from an EMBL/GenBank/DDBJ whole genome shotgun (WGS) entry which is preliminary data.</text>
</comment>
<feature type="coiled-coil region" evidence="4">
    <location>
        <begin position="514"/>
        <end position="552"/>
    </location>
</feature>
<dbReference type="EMBL" id="JQED01000005">
    <property type="protein sequence ID" value="KGJ94648.1"/>
    <property type="molecule type" value="Genomic_DNA"/>
</dbReference>
<evidence type="ECO:0000256" key="5">
    <source>
        <dbReference type="SAM" id="Phobius"/>
    </source>
</evidence>
<dbReference type="GO" id="GO:0052621">
    <property type="term" value="F:diguanylate cyclase activity"/>
    <property type="evidence" value="ECO:0007669"/>
    <property type="project" value="UniProtKB-EC"/>
</dbReference>